<dbReference type="STRING" id="1089455.MOPEL_096_00670"/>
<evidence type="ECO:0000256" key="1">
    <source>
        <dbReference type="ARBA" id="ARBA00004370"/>
    </source>
</evidence>
<dbReference type="RefSeq" id="WP_009482958.1">
    <property type="nucleotide sequence ID" value="NZ_BAFE01000073.1"/>
</dbReference>
<comment type="subcellular location">
    <subcellularLocation>
        <location evidence="6">Cell membrane</location>
        <topology evidence="6">Multi-pass membrane protein</topology>
    </subcellularLocation>
    <subcellularLocation>
        <location evidence="1">Membrane</location>
    </subcellularLocation>
</comment>
<evidence type="ECO:0000256" key="6">
    <source>
        <dbReference type="RuleBase" id="RU363076"/>
    </source>
</evidence>
<sequence>MSRLLLTRRWLTALLVAALFATACVFLGRWQWGRHVEKTHRKQLIEQYYEAPPVALDEPLPGGTVTFPDDQQWRHVSIEGEYVTGGRFMVRNRPQRVTYGYEVLDVVRLPAGDTVVVDRGWVPNAERADILPEVPPAPSGPVRITGWLRPGEEALGRDLPAGQLASIDLAEVARVTGLQLRPTYVVLDAERTADGATPPRPDPLIPPSTDTGPHFAYALQWWGAAPVGFVLVFVYLRREYRDSLGEGEGRPTAPRRPRKTRIWDEEDG</sequence>
<keyword evidence="6" id="KW-1003">Cell membrane</keyword>
<dbReference type="CDD" id="cd06662">
    <property type="entry name" value="SURF1"/>
    <property type="match status" value="1"/>
</dbReference>
<dbReference type="PROSITE" id="PS51257">
    <property type="entry name" value="PROKAR_LIPOPROTEIN"/>
    <property type="match status" value="1"/>
</dbReference>
<accession>H5UTK2</accession>
<evidence type="ECO:0000256" key="5">
    <source>
        <dbReference type="ARBA" id="ARBA00023136"/>
    </source>
</evidence>
<dbReference type="AlphaFoldDB" id="H5UTK2"/>
<keyword evidence="4" id="KW-1133">Transmembrane helix</keyword>
<feature type="region of interest" description="Disordered" evidence="7">
    <location>
        <begin position="244"/>
        <end position="268"/>
    </location>
</feature>
<dbReference type="PANTHER" id="PTHR23427:SF2">
    <property type="entry name" value="SURFEIT LOCUS PROTEIN 1"/>
    <property type="match status" value="1"/>
</dbReference>
<comment type="similarity">
    <text evidence="2 6">Belongs to the SURF1 family.</text>
</comment>
<dbReference type="GO" id="GO:0005886">
    <property type="term" value="C:plasma membrane"/>
    <property type="evidence" value="ECO:0007669"/>
    <property type="project" value="UniProtKB-SubCell"/>
</dbReference>
<dbReference type="Pfam" id="PF02104">
    <property type="entry name" value="SURF1"/>
    <property type="match status" value="1"/>
</dbReference>
<name>H5UTK2_9MICO</name>
<evidence type="ECO:0000256" key="3">
    <source>
        <dbReference type="ARBA" id="ARBA00022692"/>
    </source>
</evidence>
<evidence type="ECO:0000256" key="7">
    <source>
        <dbReference type="SAM" id="MobiDB-lite"/>
    </source>
</evidence>
<dbReference type="eggNOG" id="COG3346">
    <property type="taxonomic scope" value="Bacteria"/>
</dbReference>
<proteinExistence type="inferred from homology"/>
<dbReference type="OrthoDB" id="9807214at2"/>
<keyword evidence="9" id="KW-1185">Reference proteome</keyword>
<evidence type="ECO:0000256" key="4">
    <source>
        <dbReference type="ARBA" id="ARBA00022989"/>
    </source>
</evidence>
<dbReference type="InterPro" id="IPR002994">
    <property type="entry name" value="Surf1/Shy1"/>
</dbReference>
<gene>
    <name evidence="8" type="ORF">MOPEL_096_00670</name>
</gene>
<dbReference type="PROSITE" id="PS50895">
    <property type="entry name" value="SURF1"/>
    <property type="match status" value="1"/>
</dbReference>
<protein>
    <recommendedName>
        <fullName evidence="6">SURF1-like protein</fullName>
    </recommendedName>
</protein>
<dbReference type="PANTHER" id="PTHR23427">
    <property type="entry name" value="SURFEIT LOCUS PROTEIN"/>
    <property type="match status" value="1"/>
</dbReference>
<evidence type="ECO:0000256" key="2">
    <source>
        <dbReference type="ARBA" id="ARBA00007165"/>
    </source>
</evidence>
<evidence type="ECO:0000313" key="9">
    <source>
        <dbReference type="Proteomes" id="UP000004367"/>
    </source>
</evidence>
<comment type="caution">
    <text evidence="8">The sequence shown here is derived from an EMBL/GenBank/DDBJ whole genome shotgun (WGS) entry which is preliminary data.</text>
</comment>
<dbReference type="Proteomes" id="UP000004367">
    <property type="component" value="Unassembled WGS sequence"/>
</dbReference>
<organism evidence="8 9">
    <name type="scientific">Mobilicoccus pelagius NBRC 104925</name>
    <dbReference type="NCBI Taxonomy" id="1089455"/>
    <lineage>
        <taxon>Bacteria</taxon>
        <taxon>Bacillati</taxon>
        <taxon>Actinomycetota</taxon>
        <taxon>Actinomycetes</taxon>
        <taxon>Micrococcales</taxon>
        <taxon>Dermatophilaceae</taxon>
        <taxon>Mobilicoccus</taxon>
    </lineage>
</organism>
<dbReference type="InterPro" id="IPR045214">
    <property type="entry name" value="Surf1/Surf4"/>
</dbReference>
<reference evidence="8 9" key="1">
    <citation type="submission" date="2012-02" db="EMBL/GenBank/DDBJ databases">
        <title>Whole genome shotgun sequence of Mobilicoccus pelagius NBRC 104925.</title>
        <authorList>
            <person name="Yoshida Y."/>
            <person name="Hosoyama A."/>
            <person name="Tsuchikane K."/>
            <person name="Katsumata H."/>
            <person name="Yamazaki S."/>
            <person name="Fujita N."/>
        </authorList>
    </citation>
    <scope>NUCLEOTIDE SEQUENCE [LARGE SCALE GENOMIC DNA]</scope>
    <source>
        <strain evidence="8 9">NBRC 104925</strain>
    </source>
</reference>
<keyword evidence="5" id="KW-0472">Membrane</keyword>
<evidence type="ECO:0000313" key="8">
    <source>
        <dbReference type="EMBL" id="GAB49060.1"/>
    </source>
</evidence>
<keyword evidence="3" id="KW-0812">Transmembrane</keyword>
<dbReference type="EMBL" id="BAFE01000073">
    <property type="protein sequence ID" value="GAB49060.1"/>
    <property type="molecule type" value="Genomic_DNA"/>
</dbReference>